<feature type="transmembrane region" description="Helical" evidence="1">
    <location>
        <begin position="6"/>
        <end position="24"/>
    </location>
</feature>
<evidence type="ECO:0000256" key="1">
    <source>
        <dbReference type="SAM" id="Phobius"/>
    </source>
</evidence>
<keyword evidence="1" id="KW-1133">Transmembrane helix</keyword>
<dbReference type="EMBL" id="KT007001">
    <property type="protein sequence ID" value="AKQ02637.1"/>
    <property type="molecule type" value="Genomic_DNA"/>
</dbReference>
<accession>A0A0H4T815</accession>
<reference evidence="2" key="1">
    <citation type="journal article" date="2015" name="ISME J.">
        <title>Aquifer environment selects for microbial species cohorts in sediment and groundwater.</title>
        <authorList>
            <person name="Hug L.A."/>
            <person name="Thomas B.C."/>
            <person name="Brown C.T."/>
            <person name="Frischkorn K.R."/>
            <person name="Williams K.H."/>
            <person name="Tringe S.G."/>
            <person name="Banfield J.F."/>
        </authorList>
    </citation>
    <scope>NUCLEOTIDE SEQUENCE</scope>
</reference>
<name>A0A0H4T815_9BACT</name>
<sequence length="113" mass="12722">MNKKSAFIGSIIAVAIAAVLFGTYQMGKSSPPSVVRITERPAGIAFDVRRADALEIRFSFYDYSFDGTLDRVSVLDKDGKRVDFTPQEASTADWARWVSYYRAVRQYANLQLE</sequence>
<protein>
    <submittedName>
        <fullName evidence="2">Uncharacterized protein</fullName>
    </submittedName>
</protein>
<organism evidence="2">
    <name type="scientific">uncultured Parcubacteria bacterium Rifle_16ft_4_minimus_37658</name>
    <dbReference type="NCBI Taxonomy" id="1665141"/>
    <lineage>
        <taxon>Bacteria</taxon>
        <taxon>Candidatus Parcubacteria</taxon>
        <taxon>environmental samples</taxon>
    </lineage>
</organism>
<dbReference type="AlphaFoldDB" id="A0A0H4T815"/>
<keyword evidence="1" id="KW-0812">Transmembrane</keyword>
<keyword evidence="1" id="KW-0472">Membrane</keyword>
<evidence type="ECO:0000313" key="2">
    <source>
        <dbReference type="EMBL" id="AKQ02637.1"/>
    </source>
</evidence>
<proteinExistence type="predicted"/>